<sequence length="157" mass="18202">MTKLNIIKDEDEPWYKDGLYFKCTGCGKCCSGSPGYVWLEEKDIKRLCKHLEISRAEFLKKYTKTVNRRISLRDDTKDYACIFLKEGKYCSVYDARPTQCKTYPFWIYNIASKRQWDQEGKHCEGINHPDAKKISAERIKTVAAVQSGLLPEDALDT</sequence>
<accession>A0A2A4YLM4</accession>
<dbReference type="Pfam" id="PF03692">
    <property type="entry name" value="CxxCxxCC"/>
    <property type="match status" value="1"/>
</dbReference>
<dbReference type="PANTHER" id="PTHR35866:SF1">
    <property type="entry name" value="YKGJ FAMILY CYSTEINE CLUSTER PROTEIN"/>
    <property type="match status" value="1"/>
</dbReference>
<name>A0A2A4YLM4_UNCAE</name>
<dbReference type="Proteomes" id="UP000217838">
    <property type="component" value="Unassembled WGS sequence"/>
</dbReference>
<dbReference type="InterPro" id="IPR005358">
    <property type="entry name" value="Puta_zinc/iron-chelating_dom"/>
</dbReference>
<dbReference type="PANTHER" id="PTHR35866">
    <property type="entry name" value="PUTATIVE-RELATED"/>
    <property type="match status" value="1"/>
</dbReference>
<proteinExistence type="predicted"/>
<organism evidence="1 2">
    <name type="scientific">Aerophobetes bacterium</name>
    <dbReference type="NCBI Taxonomy" id="2030807"/>
    <lineage>
        <taxon>Bacteria</taxon>
        <taxon>Candidatus Aerophobota</taxon>
    </lineage>
</organism>
<dbReference type="EMBL" id="NVUU01000014">
    <property type="protein sequence ID" value="PCI95591.1"/>
    <property type="molecule type" value="Genomic_DNA"/>
</dbReference>
<protein>
    <submittedName>
        <fullName evidence="1">Zinc/iron-chelating domain-containing protein</fullName>
    </submittedName>
</protein>
<comment type="caution">
    <text evidence="1">The sequence shown here is derived from an EMBL/GenBank/DDBJ whole genome shotgun (WGS) entry which is preliminary data.</text>
</comment>
<evidence type="ECO:0000313" key="2">
    <source>
        <dbReference type="Proteomes" id="UP000217838"/>
    </source>
</evidence>
<dbReference type="AlphaFoldDB" id="A0A2A4YLM4"/>
<evidence type="ECO:0000313" key="1">
    <source>
        <dbReference type="EMBL" id="PCI95591.1"/>
    </source>
</evidence>
<reference evidence="2" key="1">
    <citation type="submission" date="2017-08" db="EMBL/GenBank/DDBJ databases">
        <title>A dynamic microbial community with high functional redundancy inhabits the cold, oxic subseafloor aquifer.</title>
        <authorList>
            <person name="Tully B.J."/>
            <person name="Wheat C.G."/>
            <person name="Glazer B.T."/>
            <person name="Huber J.A."/>
        </authorList>
    </citation>
    <scope>NUCLEOTIDE SEQUENCE [LARGE SCALE GENOMIC DNA]</scope>
</reference>
<gene>
    <name evidence="1" type="ORF">COB11_01810</name>
</gene>